<comment type="caution">
    <text evidence="1">The sequence shown here is derived from an EMBL/GenBank/DDBJ whole genome shotgun (WGS) entry which is preliminary data.</text>
</comment>
<dbReference type="EMBL" id="JAULSU010000001">
    <property type="protein sequence ID" value="KAK0634113.1"/>
    <property type="molecule type" value="Genomic_DNA"/>
</dbReference>
<protein>
    <submittedName>
        <fullName evidence="1">Uncharacterized protein</fullName>
    </submittedName>
</protein>
<organism evidence="1 2">
    <name type="scientific">Immersiella caudata</name>
    <dbReference type="NCBI Taxonomy" id="314043"/>
    <lineage>
        <taxon>Eukaryota</taxon>
        <taxon>Fungi</taxon>
        <taxon>Dikarya</taxon>
        <taxon>Ascomycota</taxon>
        <taxon>Pezizomycotina</taxon>
        <taxon>Sordariomycetes</taxon>
        <taxon>Sordariomycetidae</taxon>
        <taxon>Sordariales</taxon>
        <taxon>Lasiosphaeriaceae</taxon>
        <taxon>Immersiella</taxon>
    </lineage>
</organism>
<proteinExistence type="predicted"/>
<keyword evidence="2" id="KW-1185">Reference proteome</keyword>
<accession>A0AA39XHI7</accession>
<feature type="non-terminal residue" evidence="1">
    <location>
        <position position="1"/>
    </location>
</feature>
<sequence length="61" mass="6611">EHAGGEGARGLLSPISAPPAPFPLQRHLFHLKLNLSPTVSISPYPLTPTSPQWVPLPHQQQ</sequence>
<dbReference type="Proteomes" id="UP001175000">
    <property type="component" value="Unassembled WGS sequence"/>
</dbReference>
<gene>
    <name evidence="1" type="ORF">B0T14DRAFT_443429</name>
</gene>
<reference evidence="1" key="1">
    <citation type="submission" date="2023-06" db="EMBL/GenBank/DDBJ databases">
        <title>Genome-scale phylogeny and comparative genomics of the fungal order Sordariales.</title>
        <authorList>
            <consortium name="Lawrence Berkeley National Laboratory"/>
            <person name="Hensen N."/>
            <person name="Bonometti L."/>
            <person name="Westerberg I."/>
            <person name="Brannstrom I.O."/>
            <person name="Guillou S."/>
            <person name="Cros-Aarteil S."/>
            <person name="Calhoun S."/>
            <person name="Haridas S."/>
            <person name="Kuo A."/>
            <person name="Mondo S."/>
            <person name="Pangilinan J."/>
            <person name="Riley R."/>
            <person name="Labutti K."/>
            <person name="Andreopoulos B."/>
            <person name="Lipzen A."/>
            <person name="Chen C."/>
            <person name="Yanf M."/>
            <person name="Daum C."/>
            <person name="Ng V."/>
            <person name="Clum A."/>
            <person name="Steindorff A."/>
            <person name="Ohm R."/>
            <person name="Martin F."/>
            <person name="Silar P."/>
            <person name="Natvig D."/>
            <person name="Lalanne C."/>
            <person name="Gautier V."/>
            <person name="Ament-Velasquez S.L."/>
            <person name="Kruys A."/>
            <person name="Hutchinson M.I."/>
            <person name="Powell A.J."/>
            <person name="Barry K."/>
            <person name="Miller A.N."/>
            <person name="Grigoriev I.V."/>
            <person name="Debuchy R."/>
            <person name="Gladieux P."/>
            <person name="Thoren M.H."/>
            <person name="Johannesson H."/>
        </authorList>
    </citation>
    <scope>NUCLEOTIDE SEQUENCE</scope>
    <source>
        <strain evidence="1">CBS 606.72</strain>
    </source>
</reference>
<evidence type="ECO:0000313" key="1">
    <source>
        <dbReference type="EMBL" id="KAK0634113.1"/>
    </source>
</evidence>
<evidence type="ECO:0000313" key="2">
    <source>
        <dbReference type="Proteomes" id="UP001175000"/>
    </source>
</evidence>
<name>A0AA39XHI7_9PEZI</name>
<dbReference type="AlphaFoldDB" id="A0AA39XHI7"/>